<dbReference type="Pfam" id="PF06687">
    <property type="entry name" value="SUR7"/>
    <property type="match status" value="1"/>
</dbReference>
<dbReference type="AlphaFoldDB" id="A0A8K0NG10"/>
<sequence>MKLAPRQLVILLPIVLTLVTFILSMLALYAGHEKGFMEDYAIVRLDTSKIGHNILGASSEKNKKDGEKKNARDLLGDFKNWVGDKKDDAKDKINEVTGKIADKVVKGLGIKDWYSLHVMNSCEGYWSPNSTVPDAGLNITNCSSSSPDDRFNLSKILDKEIKAGPIDLNLARMRLDTVQEKLDKLSRAILSLFVIYAIGAGLSGLAFLCSIVAFWKPDLGRIVLVNFVVSAPGFLTLFIASMIVTVAANTGVTAINKVGGIIGLSAAKGTKFYTLTWVSTGFMGFIALFWLVQFCAVRKSTKRRGFSEK</sequence>
<accession>A0A8K0NG10</accession>
<evidence type="ECO:0008006" key="4">
    <source>
        <dbReference type="Google" id="ProtNLM"/>
    </source>
</evidence>
<dbReference type="GO" id="GO:0005886">
    <property type="term" value="C:plasma membrane"/>
    <property type="evidence" value="ECO:0007669"/>
    <property type="project" value="InterPro"/>
</dbReference>
<keyword evidence="1" id="KW-0472">Membrane</keyword>
<proteinExistence type="predicted"/>
<feature type="transmembrane region" description="Helical" evidence="1">
    <location>
        <begin position="189"/>
        <end position="215"/>
    </location>
</feature>
<dbReference type="OrthoDB" id="4159154at2759"/>
<dbReference type="InterPro" id="IPR009571">
    <property type="entry name" value="SUR7/Rim9-like_fungi"/>
</dbReference>
<evidence type="ECO:0000313" key="2">
    <source>
        <dbReference type="EMBL" id="KAG5921129.1"/>
    </source>
</evidence>
<organism evidence="2 3">
    <name type="scientific">Claviceps africana</name>
    <dbReference type="NCBI Taxonomy" id="83212"/>
    <lineage>
        <taxon>Eukaryota</taxon>
        <taxon>Fungi</taxon>
        <taxon>Dikarya</taxon>
        <taxon>Ascomycota</taxon>
        <taxon>Pezizomycotina</taxon>
        <taxon>Sordariomycetes</taxon>
        <taxon>Hypocreomycetidae</taxon>
        <taxon>Hypocreales</taxon>
        <taxon>Clavicipitaceae</taxon>
        <taxon>Claviceps</taxon>
    </lineage>
</organism>
<dbReference type="InterPro" id="IPR052413">
    <property type="entry name" value="SUR7_domain"/>
</dbReference>
<gene>
    <name evidence="2" type="ORF">E4U42_005964</name>
</gene>
<reference evidence="2" key="1">
    <citation type="journal article" date="2020" name="bioRxiv">
        <title>Whole genome comparisons of ergot fungi reveals the divergence and evolution of species within the genus Claviceps are the result of varying mechanisms driving genome evolution and host range expansion.</title>
        <authorList>
            <person name="Wyka S.A."/>
            <person name="Mondo S.J."/>
            <person name="Liu M."/>
            <person name="Dettman J."/>
            <person name="Nalam V."/>
            <person name="Broders K.D."/>
        </authorList>
    </citation>
    <scope>NUCLEOTIDE SEQUENCE</scope>
    <source>
        <strain evidence="2">CCC 489</strain>
    </source>
</reference>
<dbReference type="EMBL" id="SRPY01000578">
    <property type="protein sequence ID" value="KAG5921129.1"/>
    <property type="molecule type" value="Genomic_DNA"/>
</dbReference>
<evidence type="ECO:0000256" key="1">
    <source>
        <dbReference type="SAM" id="Phobius"/>
    </source>
</evidence>
<dbReference type="GO" id="GO:0051285">
    <property type="term" value="C:cell cortex of cell tip"/>
    <property type="evidence" value="ECO:0007669"/>
    <property type="project" value="TreeGrafter"/>
</dbReference>
<keyword evidence="3" id="KW-1185">Reference proteome</keyword>
<protein>
    <recommendedName>
        <fullName evidence="4">Actin cortical patch SUR7/pH-response regulator PalI</fullName>
    </recommendedName>
</protein>
<comment type="caution">
    <text evidence="2">The sequence shown here is derived from an EMBL/GenBank/DDBJ whole genome shotgun (WGS) entry which is preliminary data.</text>
</comment>
<evidence type="ECO:0000313" key="3">
    <source>
        <dbReference type="Proteomes" id="UP000811619"/>
    </source>
</evidence>
<feature type="transmembrane region" description="Helical" evidence="1">
    <location>
        <begin position="227"/>
        <end position="252"/>
    </location>
</feature>
<dbReference type="PANTHER" id="PTHR28019:SF7">
    <property type="entry name" value="SUR7 PROTEIN"/>
    <property type="match status" value="1"/>
</dbReference>
<keyword evidence="1" id="KW-1133">Transmembrane helix</keyword>
<dbReference type="PANTHER" id="PTHR28019">
    <property type="entry name" value="CELL MEMBRANE PROTEIN YLR413W-RELATED"/>
    <property type="match status" value="1"/>
</dbReference>
<dbReference type="GO" id="GO:0031505">
    <property type="term" value="P:fungal-type cell wall organization"/>
    <property type="evidence" value="ECO:0007669"/>
    <property type="project" value="TreeGrafter"/>
</dbReference>
<keyword evidence="1" id="KW-0812">Transmembrane</keyword>
<name>A0A8K0NG10_9HYPO</name>
<feature type="transmembrane region" description="Helical" evidence="1">
    <location>
        <begin position="272"/>
        <end position="292"/>
    </location>
</feature>
<feature type="transmembrane region" description="Helical" evidence="1">
    <location>
        <begin position="6"/>
        <end position="30"/>
    </location>
</feature>
<dbReference type="Proteomes" id="UP000811619">
    <property type="component" value="Unassembled WGS sequence"/>
</dbReference>